<dbReference type="InterPro" id="IPR038592">
    <property type="entry name" value="CheD-like_sf"/>
</dbReference>
<dbReference type="SUPFAM" id="SSF64438">
    <property type="entry name" value="CNF1/YfiH-like putative cysteine hydrolases"/>
    <property type="match status" value="1"/>
</dbReference>
<organism evidence="4 5">
    <name type="scientific">candidate division WWE3 bacterium CG06_land_8_20_14_3_00_42_16</name>
    <dbReference type="NCBI Taxonomy" id="1975083"/>
    <lineage>
        <taxon>Bacteria</taxon>
        <taxon>Katanobacteria</taxon>
    </lineage>
</organism>
<proteinExistence type="inferred from homology"/>
<dbReference type="InterPro" id="IPR005659">
    <property type="entry name" value="Chemorcpt_Glu_NH3ase_CheD"/>
</dbReference>
<evidence type="ECO:0000256" key="3">
    <source>
        <dbReference type="HAMAP-Rule" id="MF_01440"/>
    </source>
</evidence>
<comment type="similarity">
    <text evidence="3">Belongs to the CheD family.</text>
</comment>
<dbReference type="InterPro" id="IPR011324">
    <property type="entry name" value="Cytotoxic_necrot_fac-like_cat"/>
</dbReference>
<dbReference type="Proteomes" id="UP000229916">
    <property type="component" value="Unassembled WGS sequence"/>
</dbReference>
<dbReference type="Pfam" id="PF03975">
    <property type="entry name" value="CheD"/>
    <property type="match status" value="1"/>
</dbReference>
<gene>
    <name evidence="3" type="primary">cheD</name>
    <name evidence="4" type="ORF">COS81_00030</name>
</gene>
<evidence type="ECO:0000256" key="1">
    <source>
        <dbReference type="ARBA" id="ARBA00022500"/>
    </source>
</evidence>
<dbReference type="Gene3D" id="3.30.1330.200">
    <property type="match status" value="1"/>
</dbReference>
<dbReference type="CDD" id="cd16352">
    <property type="entry name" value="CheD"/>
    <property type="match status" value="1"/>
</dbReference>
<dbReference type="HAMAP" id="MF_01440">
    <property type="entry name" value="CheD"/>
    <property type="match status" value="1"/>
</dbReference>
<dbReference type="AlphaFoldDB" id="A0A2M7APT3"/>
<evidence type="ECO:0000256" key="2">
    <source>
        <dbReference type="ARBA" id="ARBA00022801"/>
    </source>
</evidence>
<dbReference type="PROSITE" id="PS51257">
    <property type="entry name" value="PROKAR_LIPOPROTEIN"/>
    <property type="match status" value="1"/>
</dbReference>
<dbReference type="GO" id="GO:0050568">
    <property type="term" value="F:protein-glutamine glutaminase activity"/>
    <property type="evidence" value="ECO:0007669"/>
    <property type="project" value="UniProtKB-UniRule"/>
</dbReference>
<accession>A0A2M7APT3</accession>
<name>A0A2M7APT3_UNCKA</name>
<dbReference type="EMBL" id="PEWD01000001">
    <property type="protein sequence ID" value="PIU69385.1"/>
    <property type="molecule type" value="Genomic_DNA"/>
</dbReference>
<reference evidence="5" key="1">
    <citation type="submission" date="2017-09" db="EMBL/GenBank/DDBJ databases">
        <title>Depth-based differentiation of microbial function through sediment-hosted aquifers and enrichment of novel symbionts in the deep terrestrial subsurface.</title>
        <authorList>
            <person name="Probst A.J."/>
            <person name="Ladd B."/>
            <person name="Jarett J.K."/>
            <person name="Geller-Mcgrath D.E."/>
            <person name="Sieber C.M.K."/>
            <person name="Emerson J.B."/>
            <person name="Anantharaman K."/>
            <person name="Thomas B.C."/>
            <person name="Malmstrom R."/>
            <person name="Stieglmeier M."/>
            <person name="Klingl A."/>
            <person name="Woyke T."/>
            <person name="Ryan C.M."/>
            <person name="Banfield J.F."/>
        </authorList>
    </citation>
    <scope>NUCLEOTIDE SEQUENCE [LARGE SCALE GENOMIC DNA]</scope>
</reference>
<dbReference type="PANTHER" id="PTHR35147:SF1">
    <property type="entry name" value="CHEMORECEPTOR GLUTAMINE DEAMIDASE CHED-RELATED"/>
    <property type="match status" value="1"/>
</dbReference>
<sequence>MHDIRVEMADFKTAASPANLIAAAVGSCVAVCLYDSQKKLGGLAHVMLPHSKDAKAFNPNRFANLAVVEMINQLEKLGAQREFLEAKIVGGANLFPFLLKNDEEQMGFRNVVAVKEILNEMAVRIINEHVGGNLGRSVKFSLETGTVTVEIKI</sequence>
<protein>
    <recommendedName>
        <fullName evidence="3">Probable chemoreceptor glutamine deamidase CheD</fullName>
        <ecNumber evidence="3">3.5.1.44</ecNumber>
    </recommendedName>
</protein>
<comment type="catalytic activity">
    <reaction evidence="3">
        <text>L-glutaminyl-[protein] + H2O = L-glutamyl-[protein] + NH4(+)</text>
        <dbReference type="Rhea" id="RHEA:16441"/>
        <dbReference type="Rhea" id="RHEA-COMP:10207"/>
        <dbReference type="Rhea" id="RHEA-COMP:10208"/>
        <dbReference type="ChEBI" id="CHEBI:15377"/>
        <dbReference type="ChEBI" id="CHEBI:28938"/>
        <dbReference type="ChEBI" id="CHEBI:29973"/>
        <dbReference type="ChEBI" id="CHEBI:30011"/>
        <dbReference type="EC" id="3.5.1.44"/>
    </reaction>
</comment>
<comment type="function">
    <text evidence="3">Probably deamidates glutamine residues to glutamate on methyl-accepting chemotaxis receptors (MCPs), playing an important role in chemotaxis.</text>
</comment>
<evidence type="ECO:0000313" key="5">
    <source>
        <dbReference type="Proteomes" id="UP000229916"/>
    </source>
</evidence>
<dbReference type="EC" id="3.5.1.44" evidence="3"/>
<keyword evidence="1 3" id="KW-0145">Chemotaxis</keyword>
<comment type="caution">
    <text evidence="4">The sequence shown here is derived from an EMBL/GenBank/DDBJ whole genome shotgun (WGS) entry which is preliminary data.</text>
</comment>
<dbReference type="GO" id="GO:0006935">
    <property type="term" value="P:chemotaxis"/>
    <property type="evidence" value="ECO:0007669"/>
    <property type="project" value="UniProtKB-UniRule"/>
</dbReference>
<keyword evidence="2 3" id="KW-0378">Hydrolase</keyword>
<evidence type="ECO:0000313" key="4">
    <source>
        <dbReference type="EMBL" id="PIU69385.1"/>
    </source>
</evidence>
<dbReference type="PANTHER" id="PTHR35147">
    <property type="entry name" value="CHEMORECEPTOR GLUTAMINE DEAMIDASE CHED-RELATED"/>
    <property type="match status" value="1"/>
</dbReference>